<dbReference type="Gene3D" id="3.30.70.270">
    <property type="match status" value="1"/>
</dbReference>
<dbReference type="PANTHER" id="PTHR30146">
    <property type="entry name" value="LACI-RELATED TRANSCRIPTIONAL REPRESSOR"/>
    <property type="match status" value="1"/>
</dbReference>
<dbReference type="Proteomes" id="UP000182360">
    <property type="component" value="Unassembled WGS sequence"/>
</dbReference>
<dbReference type="AlphaFoldDB" id="A0A1H9CAW1"/>
<keyword evidence="1" id="KW-0805">Transcription regulation</keyword>
<dbReference type="InterPro" id="IPR028082">
    <property type="entry name" value="Peripla_BP_I"/>
</dbReference>
<dbReference type="InterPro" id="IPR029787">
    <property type="entry name" value="Nucleotide_cyclase"/>
</dbReference>
<dbReference type="Pfam" id="PF00990">
    <property type="entry name" value="GGDEF"/>
    <property type="match status" value="1"/>
</dbReference>
<proteinExistence type="predicted"/>
<dbReference type="GO" id="GO:0000976">
    <property type="term" value="F:transcription cis-regulatory region binding"/>
    <property type="evidence" value="ECO:0007669"/>
    <property type="project" value="TreeGrafter"/>
</dbReference>
<dbReference type="EMBL" id="FOFU01000002">
    <property type="protein sequence ID" value="SEP98326.1"/>
    <property type="molecule type" value="Genomic_DNA"/>
</dbReference>
<evidence type="ECO:0000256" key="1">
    <source>
        <dbReference type="ARBA" id="ARBA00023015"/>
    </source>
</evidence>
<sequence length="632" mass="71995">MKRRIAVFANGWNNLGIAQALKGIQEVTDKQNIDIFLFLSFAAFSHPESRQKGEDSIFYLSDYKNFDGAIVFSNMLNTGNNPDNISKLLVANDVPSVSIGVPLDGLSYVGIDNYKGMFEMVDHLVKEHHIKNPAFFAGTKEHPDSNERLDATRKALSTNGIELKDENIRYTNWEYITSIKYAMELTKRENPPDAFICANDNIAIAVCIGLRDHGFSVPKDFIVTGFDKISFASTFYPSITTVYQDFEKIGYIAAWQLIEKIEGTAKPEKVVVSSSFVKNESCGCMSESEGDSYRKDFCINAYMKEMENIIFQSQETDMINSIFNCSNYPDFKKSLMNYYKYNRTFADKDFYFILDSEAKNSFIDASFKGTKQFSDYMDCLVGIKGKKIFSKEHFPRQDLIPDFDDKAKPSVYTFTPLHYDDYIFGYIVVKDAVDFLIDTTLNHYMIQINGNLEQYRKNCKLDEMNKTLLNISNTDQLTGLNNRFGMEQNGIPLLEKANARNQKCAVVFVDINRMKYINDNFGHLQGDLAIRTVSSALLTEMPKNWIGIRYGGDEFIALGVCNDEKAVQKYIKKLTDNLTKQVSSMQLSYPLTASCGYIITDPESSNTIIDYINQADNLMYIRKQEAHKSESK</sequence>
<dbReference type="SUPFAM" id="SSF55073">
    <property type="entry name" value="Nucleotide cyclase"/>
    <property type="match status" value="1"/>
</dbReference>
<evidence type="ECO:0000256" key="2">
    <source>
        <dbReference type="ARBA" id="ARBA00023125"/>
    </source>
</evidence>
<gene>
    <name evidence="5" type="ORF">SAMN04487977_102110</name>
</gene>
<evidence type="ECO:0000313" key="6">
    <source>
        <dbReference type="Proteomes" id="UP000182360"/>
    </source>
</evidence>
<dbReference type="Gene3D" id="3.40.50.2300">
    <property type="match status" value="2"/>
</dbReference>
<dbReference type="RefSeq" id="WP_074641104.1">
    <property type="nucleotide sequence ID" value="NZ_FOFU01000002.1"/>
</dbReference>
<dbReference type="SUPFAM" id="SSF53822">
    <property type="entry name" value="Periplasmic binding protein-like I"/>
    <property type="match status" value="1"/>
</dbReference>
<dbReference type="SMART" id="SM00267">
    <property type="entry name" value="GGDEF"/>
    <property type="match status" value="1"/>
</dbReference>
<evidence type="ECO:0000313" key="5">
    <source>
        <dbReference type="EMBL" id="SEP98326.1"/>
    </source>
</evidence>
<name>A0A1H9CAW1_9SPIR</name>
<dbReference type="InterPro" id="IPR043128">
    <property type="entry name" value="Rev_trsase/Diguanyl_cyclase"/>
</dbReference>
<dbReference type="InterPro" id="IPR046335">
    <property type="entry name" value="LacI/GalR-like_sensor"/>
</dbReference>
<organism evidence="5 6">
    <name type="scientific">Treponema bryantii</name>
    <dbReference type="NCBI Taxonomy" id="163"/>
    <lineage>
        <taxon>Bacteria</taxon>
        <taxon>Pseudomonadati</taxon>
        <taxon>Spirochaetota</taxon>
        <taxon>Spirochaetia</taxon>
        <taxon>Spirochaetales</taxon>
        <taxon>Treponemataceae</taxon>
        <taxon>Treponema</taxon>
    </lineage>
</organism>
<feature type="domain" description="GGDEF" evidence="4">
    <location>
        <begin position="502"/>
        <end position="632"/>
    </location>
</feature>
<dbReference type="InterPro" id="IPR000160">
    <property type="entry name" value="GGDEF_dom"/>
</dbReference>
<dbReference type="GO" id="GO:0003700">
    <property type="term" value="F:DNA-binding transcription factor activity"/>
    <property type="evidence" value="ECO:0007669"/>
    <property type="project" value="TreeGrafter"/>
</dbReference>
<evidence type="ECO:0000259" key="4">
    <source>
        <dbReference type="PROSITE" id="PS50887"/>
    </source>
</evidence>
<dbReference type="PROSITE" id="PS50887">
    <property type="entry name" value="GGDEF"/>
    <property type="match status" value="1"/>
</dbReference>
<dbReference type="CDD" id="cd01949">
    <property type="entry name" value="GGDEF"/>
    <property type="match status" value="1"/>
</dbReference>
<dbReference type="PANTHER" id="PTHR30146:SF24">
    <property type="entry name" value="XYLOSE OPERON REGULATORY PROTEIN"/>
    <property type="match status" value="1"/>
</dbReference>
<dbReference type="OrthoDB" id="353688at2"/>
<keyword evidence="2" id="KW-0238">DNA-binding</keyword>
<evidence type="ECO:0000256" key="3">
    <source>
        <dbReference type="ARBA" id="ARBA00023163"/>
    </source>
</evidence>
<keyword evidence="6" id="KW-1185">Reference proteome</keyword>
<accession>A0A1H9CAW1</accession>
<dbReference type="NCBIfam" id="TIGR00254">
    <property type="entry name" value="GGDEF"/>
    <property type="match status" value="1"/>
</dbReference>
<keyword evidence="3" id="KW-0804">Transcription</keyword>
<dbReference type="CDD" id="cd06267">
    <property type="entry name" value="PBP1_LacI_sugar_binding-like"/>
    <property type="match status" value="1"/>
</dbReference>
<reference evidence="5 6" key="1">
    <citation type="submission" date="2016-10" db="EMBL/GenBank/DDBJ databases">
        <authorList>
            <person name="de Groot N.N."/>
        </authorList>
    </citation>
    <scope>NUCLEOTIDE SEQUENCE [LARGE SCALE GENOMIC DNA]</scope>
    <source>
        <strain evidence="5 6">B25</strain>
    </source>
</reference>
<protein>
    <submittedName>
        <fullName evidence="5">Diguanylate cyclase (GGDEF) domain-containing protein</fullName>
    </submittedName>
</protein>
<dbReference type="Pfam" id="PF13377">
    <property type="entry name" value="Peripla_BP_3"/>
    <property type="match status" value="1"/>
</dbReference>